<dbReference type="PANTHER" id="PTHR46797">
    <property type="entry name" value="HTH-TYPE TRANSCRIPTIONAL REGULATOR"/>
    <property type="match status" value="1"/>
</dbReference>
<dbReference type="SMART" id="SM00530">
    <property type="entry name" value="HTH_XRE"/>
    <property type="match status" value="1"/>
</dbReference>
<organism evidence="4 5">
    <name type="scientific">Diaphorobacter ruginosibacter</name>
    <dbReference type="NCBI Taxonomy" id="1715720"/>
    <lineage>
        <taxon>Bacteria</taxon>
        <taxon>Pseudomonadati</taxon>
        <taxon>Pseudomonadota</taxon>
        <taxon>Betaproteobacteria</taxon>
        <taxon>Burkholderiales</taxon>
        <taxon>Comamonadaceae</taxon>
        <taxon>Diaphorobacter</taxon>
    </lineage>
</organism>
<dbReference type="GO" id="GO:0003700">
    <property type="term" value="F:DNA-binding transcription factor activity"/>
    <property type="evidence" value="ECO:0007669"/>
    <property type="project" value="TreeGrafter"/>
</dbReference>
<keyword evidence="5" id="KW-1185">Reference proteome</keyword>
<dbReference type="GO" id="GO:0003677">
    <property type="term" value="F:DNA binding"/>
    <property type="evidence" value="ECO:0007669"/>
    <property type="project" value="UniProtKB-KW"/>
</dbReference>
<gene>
    <name evidence="4" type="ORF">H9K76_01235</name>
</gene>
<keyword evidence="1" id="KW-0238">DNA-binding</keyword>
<evidence type="ECO:0000256" key="1">
    <source>
        <dbReference type="ARBA" id="ARBA00023125"/>
    </source>
</evidence>
<dbReference type="KEGG" id="drg:H9K76_01235"/>
<dbReference type="CDD" id="cd02209">
    <property type="entry name" value="cupin_XRE_C"/>
    <property type="match status" value="1"/>
</dbReference>
<dbReference type="Proteomes" id="UP000515811">
    <property type="component" value="Chromosome"/>
</dbReference>
<dbReference type="InterPro" id="IPR011051">
    <property type="entry name" value="RmlC_Cupin_sf"/>
</dbReference>
<dbReference type="InterPro" id="IPR050807">
    <property type="entry name" value="TransReg_Diox_bact_type"/>
</dbReference>
<dbReference type="InterPro" id="IPR001387">
    <property type="entry name" value="Cro/C1-type_HTH"/>
</dbReference>
<dbReference type="GO" id="GO:0005829">
    <property type="term" value="C:cytosol"/>
    <property type="evidence" value="ECO:0007669"/>
    <property type="project" value="TreeGrafter"/>
</dbReference>
<evidence type="ECO:0000313" key="4">
    <source>
        <dbReference type="EMBL" id="QNN57557.1"/>
    </source>
</evidence>
<dbReference type="Gene3D" id="1.10.260.40">
    <property type="entry name" value="lambda repressor-like DNA-binding domains"/>
    <property type="match status" value="1"/>
</dbReference>
<dbReference type="Pfam" id="PF01381">
    <property type="entry name" value="HTH_3"/>
    <property type="match status" value="1"/>
</dbReference>
<dbReference type="AlphaFoldDB" id="A0A7G9RPN2"/>
<evidence type="ECO:0000313" key="5">
    <source>
        <dbReference type="Proteomes" id="UP000515811"/>
    </source>
</evidence>
<evidence type="ECO:0000259" key="3">
    <source>
        <dbReference type="PROSITE" id="PS50943"/>
    </source>
</evidence>
<reference evidence="4 5" key="1">
    <citation type="submission" date="2020-08" db="EMBL/GenBank/DDBJ databases">
        <title>Genome sequence of Diaphorobacter ruginosibacter DSM 27467T.</title>
        <authorList>
            <person name="Hyun D.-W."/>
            <person name="Bae J.-W."/>
        </authorList>
    </citation>
    <scope>NUCLEOTIDE SEQUENCE [LARGE SCALE GENOMIC DNA]</scope>
    <source>
        <strain evidence="4 5">DSM 27467</strain>
    </source>
</reference>
<dbReference type="PANTHER" id="PTHR46797:SF20">
    <property type="entry name" value="BLR4304 PROTEIN"/>
    <property type="match status" value="1"/>
</dbReference>
<name>A0A7G9RPN2_9BURK</name>
<dbReference type="InterPro" id="IPR014710">
    <property type="entry name" value="RmlC-like_jellyroll"/>
</dbReference>
<accession>A0A7G9RPN2</accession>
<dbReference type="EMBL" id="CP060714">
    <property type="protein sequence ID" value="QNN57557.1"/>
    <property type="molecule type" value="Genomic_DNA"/>
</dbReference>
<dbReference type="InterPro" id="IPR010982">
    <property type="entry name" value="Lambda_DNA-bd_dom_sf"/>
</dbReference>
<dbReference type="PROSITE" id="PS50943">
    <property type="entry name" value="HTH_CROC1"/>
    <property type="match status" value="1"/>
</dbReference>
<evidence type="ECO:0000256" key="2">
    <source>
        <dbReference type="SAM" id="MobiDB-lite"/>
    </source>
</evidence>
<feature type="region of interest" description="Disordered" evidence="2">
    <location>
        <begin position="79"/>
        <end position="104"/>
    </location>
</feature>
<dbReference type="Gene3D" id="2.60.120.10">
    <property type="entry name" value="Jelly Rolls"/>
    <property type="match status" value="1"/>
</dbReference>
<dbReference type="CDD" id="cd00093">
    <property type="entry name" value="HTH_XRE"/>
    <property type="match status" value="1"/>
</dbReference>
<dbReference type="Pfam" id="PF07883">
    <property type="entry name" value="Cupin_2"/>
    <property type="match status" value="1"/>
</dbReference>
<sequence>MLDASPAPITPRQPPGEAIRALRKRLGLTLGEVSKRTGMSVSTLSKLEKGHASLSYEKLHLIARGLNVDMSQVIAPAGNHSASAASPHTRATGRRTIQRSGEGLPLGNPNYGTTYLATELLNKRLIPMITTIQARSIEEFLKEFGDFVRHPGEEFSYVIEGQVEFHTELYAPVVLNAGDSIYFDGNMGHAYLAVGDVPSRLLTVCESAGSDHPGKADAHEARPSAD</sequence>
<dbReference type="SUPFAM" id="SSF51182">
    <property type="entry name" value="RmlC-like cupins"/>
    <property type="match status" value="1"/>
</dbReference>
<proteinExistence type="predicted"/>
<dbReference type="SUPFAM" id="SSF47413">
    <property type="entry name" value="lambda repressor-like DNA-binding domains"/>
    <property type="match status" value="1"/>
</dbReference>
<dbReference type="RefSeq" id="WP_187597805.1">
    <property type="nucleotide sequence ID" value="NZ_CP060714.1"/>
</dbReference>
<protein>
    <submittedName>
        <fullName evidence="4">Helix-turn-helix transcriptional regulator</fullName>
    </submittedName>
</protein>
<dbReference type="InterPro" id="IPR013096">
    <property type="entry name" value="Cupin_2"/>
</dbReference>
<feature type="domain" description="HTH cro/C1-type" evidence="3">
    <location>
        <begin position="19"/>
        <end position="73"/>
    </location>
</feature>